<dbReference type="PRINTS" id="PR00385">
    <property type="entry name" value="P450"/>
</dbReference>
<dbReference type="PANTHER" id="PTHR24305">
    <property type="entry name" value="CYTOCHROME P450"/>
    <property type="match status" value="1"/>
</dbReference>
<dbReference type="InterPro" id="IPR036396">
    <property type="entry name" value="Cyt_P450_sf"/>
</dbReference>
<dbReference type="Gene3D" id="1.10.630.10">
    <property type="entry name" value="Cytochrome P450"/>
    <property type="match status" value="1"/>
</dbReference>
<keyword evidence="4" id="KW-0812">Transmembrane</keyword>
<comment type="similarity">
    <text evidence="1">Belongs to the cytochrome P450 family.</text>
</comment>
<dbReference type="eggNOG" id="KOG0157">
    <property type="taxonomic scope" value="Eukaryota"/>
</dbReference>
<keyword evidence="5" id="KW-0503">Monooxygenase</keyword>
<dbReference type="EMBL" id="JPOX01000023">
    <property type="protein sequence ID" value="KFX45385.1"/>
    <property type="molecule type" value="Genomic_DNA"/>
</dbReference>
<dbReference type="CDD" id="cd11059">
    <property type="entry name" value="CYP_fungal"/>
    <property type="match status" value="1"/>
</dbReference>
<protein>
    <submittedName>
        <fullName evidence="5">Putative sterigmatocystin biosynthesis P450 monooxygenase</fullName>
    </submittedName>
</protein>
<dbReference type="Pfam" id="PF00067">
    <property type="entry name" value="p450"/>
    <property type="match status" value="1"/>
</dbReference>
<keyword evidence="4" id="KW-1133">Transmembrane helix</keyword>
<accession>A0A093UZN6</accession>
<dbReference type="AlphaFoldDB" id="A0A093UZN6"/>
<feature type="transmembrane region" description="Helical" evidence="4">
    <location>
        <begin position="12"/>
        <end position="31"/>
    </location>
</feature>
<comment type="caution">
    <text evidence="5">The sequence shown here is derived from an EMBL/GenBank/DDBJ whole genome shotgun (WGS) entry which is preliminary data.</text>
</comment>
<keyword evidence="3" id="KW-0408">Iron</keyword>
<evidence type="ECO:0000256" key="3">
    <source>
        <dbReference type="PIRSR" id="PIRSR602401-1"/>
    </source>
</evidence>
<sequence length="497" mass="56228">MVSAAVELLNYSLSLKFLVGTLAVLVLNIVFRAHQNALSNYPGPWISKYTDLVAKYYFLSGTRPRYVHALHMKYGPVVRVSPYELDISDIDAVKEIHRVGGRYLKSEFYENIGHRSLKTLFSTTDPTHHAIRRRLLSAGMARNNLTQLEPIVMERVQLTIRRMGEESQKRGVIDVFKWWTFMATDVIGELSFGESFRTLDKGEKTQYIKDLENISSFMAIRTTFPTLLRYAQFLPIFPVLKRVSAAGQRMFQYAQQAIGRYQSMLERDPDPKQTLFTKMFKGGSEGLTQFEITLEAGGYIVAGSDTTAITLTYLVWAVCKRPSIRDRLVAEVKNLPEDVKEKDLRDSPYLNQVIHEALRLHSAVPSALPRAVPPEGATLVGYNIPGGITVSTQAYSLHRNPEIFPNPETFDPSRWENPSKEMKNMFMPFGGGSRTNKSGVCIGIHLAWMELLLATALFFRTFPNASISKKDGMCDQDMEAKMFVLVSPKGRRCLIET</sequence>
<dbReference type="PRINTS" id="PR00463">
    <property type="entry name" value="EP450I"/>
</dbReference>
<keyword evidence="2" id="KW-0560">Oxidoreductase</keyword>
<organism evidence="5">
    <name type="scientific">Talaromyces marneffei PM1</name>
    <dbReference type="NCBI Taxonomy" id="1077442"/>
    <lineage>
        <taxon>Eukaryota</taxon>
        <taxon>Fungi</taxon>
        <taxon>Dikarya</taxon>
        <taxon>Ascomycota</taxon>
        <taxon>Pezizomycotina</taxon>
        <taxon>Eurotiomycetes</taxon>
        <taxon>Eurotiomycetidae</taxon>
        <taxon>Eurotiales</taxon>
        <taxon>Trichocomaceae</taxon>
        <taxon>Talaromyces</taxon>
        <taxon>Talaromyces sect. Talaromyces</taxon>
    </lineage>
</organism>
<evidence type="ECO:0000256" key="1">
    <source>
        <dbReference type="ARBA" id="ARBA00010617"/>
    </source>
</evidence>
<gene>
    <name evidence="5" type="ORF">GQ26_0230430</name>
</gene>
<comment type="cofactor">
    <cofactor evidence="3">
        <name>heme</name>
        <dbReference type="ChEBI" id="CHEBI:30413"/>
    </cofactor>
</comment>
<dbReference type="SUPFAM" id="SSF48264">
    <property type="entry name" value="Cytochrome P450"/>
    <property type="match status" value="1"/>
</dbReference>
<dbReference type="GO" id="GO:0005506">
    <property type="term" value="F:iron ion binding"/>
    <property type="evidence" value="ECO:0007669"/>
    <property type="project" value="InterPro"/>
</dbReference>
<evidence type="ECO:0000313" key="5">
    <source>
        <dbReference type="EMBL" id="KFX45385.1"/>
    </source>
</evidence>
<dbReference type="PANTHER" id="PTHR24305:SF96">
    <property type="entry name" value="CYTOCHROME P450 MONOOXYGENASE STCB-RELATED"/>
    <property type="match status" value="1"/>
</dbReference>
<keyword evidence="3" id="KW-0479">Metal-binding</keyword>
<evidence type="ECO:0000256" key="2">
    <source>
        <dbReference type="ARBA" id="ARBA00023002"/>
    </source>
</evidence>
<dbReference type="InterPro" id="IPR001128">
    <property type="entry name" value="Cyt_P450"/>
</dbReference>
<reference key="1">
    <citation type="journal article" date="2014" name="PLoS Genet.">
        <title>Signature Gene Expression Reveals Novel Clues to the Molecular Mechanisms of Dimorphic Transition in Penicillium marneffei.</title>
        <authorList>
            <person name="Yang E."/>
            <person name="Wang G."/>
            <person name="Cai J."/>
            <person name="Woo P.C."/>
            <person name="Lau S.K."/>
            <person name="Yuen K.-Y."/>
            <person name="Chow W.-N."/>
            <person name="Lin X."/>
        </authorList>
    </citation>
    <scope>NUCLEOTIDE SEQUENCE [LARGE SCALE GENOMIC DNA]</scope>
    <source>
        <strain>PM1</strain>
    </source>
</reference>
<evidence type="ECO:0000256" key="4">
    <source>
        <dbReference type="SAM" id="Phobius"/>
    </source>
</evidence>
<dbReference type="GO" id="GO:0016705">
    <property type="term" value="F:oxidoreductase activity, acting on paired donors, with incorporation or reduction of molecular oxygen"/>
    <property type="evidence" value="ECO:0007669"/>
    <property type="project" value="InterPro"/>
</dbReference>
<dbReference type="InterPro" id="IPR002401">
    <property type="entry name" value="Cyt_P450_E_grp-I"/>
</dbReference>
<reference evidence="5" key="2">
    <citation type="journal article" date="2014" name="PLoS Genet.">
        <title>Signature gene expression reveals novel clues to the molecular mechanisms of dimorphic transition in Penicillium marneffei.</title>
        <authorList>
            <person name="Yang E."/>
            <person name="Wang G."/>
            <person name="Cai J."/>
            <person name="Woo P.C."/>
            <person name="Lau S.K."/>
            <person name="Yuen K.-Y."/>
            <person name="Chow W.-N."/>
            <person name="Lin X."/>
        </authorList>
    </citation>
    <scope>NUCLEOTIDE SEQUENCE</scope>
    <source>
        <strain evidence="5">PM1</strain>
    </source>
</reference>
<proteinExistence type="inferred from homology"/>
<keyword evidence="4" id="KW-0472">Membrane</keyword>
<name>A0A093UZN6_TALMA</name>
<keyword evidence="3" id="KW-0349">Heme</keyword>
<feature type="binding site" description="axial binding residue" evidence="3">
    <location>
        <position position="441"/>
    </location>
    <ligand>
        <name>heme</name>
        <dbReference type="ChEBI" id="CHEBI:30413"/>
    </ligand>
    <ligandPart>
        <name>Fe</name>
        <dbReference type="ChEBI" id="CHEBI:18248"/>
    </ligandPart>
</feature>
<dbReference type="InterPro" id="IPR050121">
    <property type="entry name" value="Cytochrome_P450_monoxygenase"/>
</dbReference>
<dbReference type="GO" id="GO:0004497">
    <property type="term" value="F:monooxygenase activity"/>
    <property type="evidence" value="ECO:0007669"/>
    <property type="project" value="UniProtKB-KW"/>
</dbReference>
<dbReference type="GO" id="GO:0020037">
    <property type="term" value="F:heme binding"/>
    <property type="evidence" value="ECO:0007669"/>
    <property type="project" value="InterPro"/>
</dbReference>